<evidence type="ECO:0008006" key="3">
    <source>
        <dbReference type="Google" id="ProtNLM"/>
    </source>
</evidence>
<dbReference type="Pfam" id="PF21863">
    <property type="entry name" value="HTH_67"/>
    <property type="match status" value="1"/>
</dbReference>
<protein>
    <recommendedName>
        <fullName evidence="3">SalK</fullName>
    </recommendedName>
</protein>
<proteinExistence type="predicted"/>
<evidence type="ECO:0000313" key="2">
    <source>
        <dbReference type="Proteomes" id="UP000002785"/>
    </source>
</evidence>
<gene>
    <name evidence="1" type="ORF">SSEG_07176</name>
</gene>
<name>B5I691_STRX2</name>
<organism evidence="1 2">
    <name type="scientific">Streptomyces sviceus (strain ATCC 29083 / DSM 924 / JCM 4929 / NBRC 13980 / NCIMB 11184 / NRRL 5439 / UC 5370)</name>
    <dbReference type="NCBI Taxonomy" id="463191"/>
    <lineage>
        <taxon>Bacteria</taxon>
        <taxon>Bacillati</taxon>
        <taxon>Actinomycetota</taxon>
        <taxon>Actinomycetes</taxon>
        <taxon>Kitasatosporales</taxon>
        <taxon>Streptomycetaceae</taxon>
        <taxon>Streptomyces</taxon>
    </lineage>
</organism>
<keyword evidence="2" id="KW-1185">Reference proteome</keyword>
<dbReference type="AlphaFoldDB" id="B5I691"/>
<dbReference type="Gene3D" id="1.10.10.10">
    <property type="entry name" value="Winged helix-like DNA-binding domain superfamily/Winged helix DNA-binding domain"/>
    <property type="match status" value="1"/>
</dbReference>
<dbReference type="eggNOG" id="COG1846">
    <property type="taxonomic scope" value="Bacteria"/>
</dbReference>
<dbReference type="InterPro" id="IPR036390">
    <property type="entry name" value="WH_DNA-bd_sf"/>
</dbReference>
<evidence type="ECO:0000313" key="1">
    <source>
        <dbReference type="EMBL" id="EDY60596.1"/>
    </source>
</evidence>
<sequence>MADPAARTAPRSVTAGMMWAMTHIARRMYELLEPICLVTYFADECNEELAGLGHRTYWDGYFASRAAPLGRVPAQVVHAAFYSFADGEVARHIPSAWETIPPEASVAARERGSAASLRRILGEELVGSPGLLRAADLTTKAATTAPTEGRVMYAGMRTLPVPSDPVARLWHSATMLREHRGDGHVAALVGARIGGTESHVLSALDQGIFPPESFGRIHHLPKKRLAAVMDGLRERGLVDTEGHFTDAGRETKQRIEALTDELAAPPYDALSPAELDELATRLEPITATLVAAGSQ</sequence>
<dbReference type="EMBL" id="CM000951">
    <property type="protein sequence ID" value="EDY60596.1"/>
    <property type="molecule type" value="Genomic_DNA"/>
</dbReference>
<dbReference type="InterPro" id="IPR054058">
    <property type="entry name" value="HTH_67"/>
</dbReference>
<accession>B5I691</accession>
<dbReference type="SUPFAM" id="SSF46785">
    <property type="entry name" value="Winged helix' DNA-binding domain"/>
    <property type="match status" value="1"/>
</dbReference>
<dbReference type="NCBIfam" id="NF047719">
    <property type="entry name" value="SCO6745_fam_HTH"/>
    <property type="match status" value="1"/>
</dbReference>
<dbReference type="InterPro" id="IPR036388">
    <property type="entry name" value="WH-like_DNA-bd_sf"/>
</dbReference>
<dbReference type="Proteomes" id="UP000002785">
    <property type="component" value="Chromosome"/>
</dbReference>
<reference evidence="1" key="1">
    <citation type="submission" date="2009-10" db="EMBL/GenBank/DDBJ databases">
        <title>The genome sequence of Streptomyces sviceus strain ATCC 29083.</title>
        <authorList>
            <consortium name="The Broad Institute Genome Sequencing Platform"/>
            <consortium name="Broad Institute Microbial Sequencing Center"/>
            <person name="Fischbach M."/>
            <person name="Godfrey P."/>
            <person name="Ward D."/>
            <person name="Young S."/>
            <person name="Zeng Q."/>
            <person name="Koehrsen M."/>
            <person name="Alvarado L."/>
            <person name="Berlin A.M."/>
            <person name="Bochicchio J."/>
            <person name="Borenstein D."/>
            <person name="Chapman S.B."/>
            <person name="Chen Z."/>
            <person name="Engels R."/>
            <person name="Freedman E."/>
            <person name="Gellesch M."/>
            <person name="Goldberg J."/>
            <person name="Griggs A."/>
            <person name="Gujja S."/>
            <person name="Heilman E.R."/>
            <person name="Heiman D.I."/>
            <person name="Hepburn T.A."/>
            <person name="Howarth C."/>
            <person name="Jen D."/>
            <person name="Larson L."/>
            <person name="Lewis B."/>
            <person name="Mehta T."/>
            <person name="Park D."/>
            <person name="Pearson M."/>
            <person name="Richards J."/>
            <person name="Roberts A."/>
            <person name="Saif S."/>
            <person name="Shea T.D."/>
            <person name="Shenoy N."/>
            <person name="Sisk P."/>
            <person name="Stolte C."/>
            <person name="Sykes S.N."/>
            <person name="Thomson T."/>
            <person name="Walk T."/>
            <person name="White J."/>
            <person name="Yandava C."/>
            <person name="Straight P."/>
            <person name="Clardy J."/>
            <person name="Hung D."/>
            <person name="Kolter R."/>
            <person name="Mekalanos J."/>
            <person name="Walker S."/>
            <person name="Walsh C.T."/>
            <person name="Wieland-Brown L.C."/>
            <person name="Haas B."/>
            <person name="Nusbaum C."/>
            <person name="Birren B."/>
        </authorList>
    </citation>
    <scope>NUCLEOTIDE SEQUENCE [LARGE SCALE GENOMIC DNA]</scope>
    <source>
        <strain evidence="1">ATCC 29083</strain>
    </source>
</reference>
<dbReference type="HOGENOM" id="CLU_061724_0_0_11"/>